<evidence type="ECO:0000256" key="2">
    <source>
        <dbReference type="ARBA" id="ARBA00022475"/>
    </source>
</evidence>
<feature type="transmembrane region" description="Helical" evidence="6">
    <location>
        <begin position="57"/>
        <end position="74"/>
    </location>
</feature>
<evidence type="ECO:0000313" key="7">
    <source>
        <dbReference type="EMBL" id="KXI13081.1"/>
    </source>
</evidence>
<evidence type="ECO:0000313" key="8">
    <source>
        <dbReference type="Proteomes" id="UP000070326"/>
    </source>
</evidence>
<feature type="transmembrane region" description="Helical" evidence="6">
    <location>
        <begin position="80"/>
        <end position="101"/>
    </location>
</feature>
<comment type="subcellular location">
    <subcellularLocation>
        <location evidence="1">Membrane</location>
        <topology evidence="1">Multi-pass membrane protein</topology>
    </subcellularLocation>
</comment>
<dbReference type="EMBL" id="LSQZ01000034">
    <property type="protein sequence ID" value="KXI13081.1"/>
    <property type="molecule type" value="Genomic_DNA"/>
</dbReference>
<evidence type="ECO:0000256" key="5">
    <source>
        <dbReference type="ARBA" id="ARBA00023136"/>
    </source>
</evidence>
<protein>
    <submittedName>
        <fullName evidence="7">Cobalt transport protein</fullName>
    </submittedName>
</protein>
<name>A0A135YUQ3_9FIRM</name>
<feature type="transmembrane region" description="Helical" evidence="6">
    <location>
        <begin position="212"/>
        <end position="229"/>
    </location>
</feature>
<dbReference type="STRING" id="1261.HMPREF3195_00892"/>
<dbReference type="PROSITE" id="PS51257">
    <property type="entry name" value="PROKAR_LIPOPROTEIN"/>
    <property type="match status" value="1"/>
</dbReference>
<evidence type="ECO:0000256" key="4">
    <source>
        <dbReference type="ARBA" id="ARBA00022989"/>
    </source>
</evidence>
<dbReference type="PATRIC" id="fig|1261.5.peg.898"/>
<dbReference type="InterPro" id="IPR003339">
    <property type="entry name" value="ABC/ECF_trnsptr_transmembrane"/>
</dbReference>
<keyword evidence="5 6" id="KW-0472">Membrane</keyword>
<gene>
    <name evidence="7" type="ORF">HMPREF3195_00892</name>
</gene>
<keyword evidence="3 6" id="KW-0812">Transmembrane</keyword>
<feature type="transmembrane region" description="Helical" evidence="6">
    <location>
        <begin position="34"/>
        <end position="52"/>
    </location>
</feature>
<keyword evidence="4 6" id="KW-1133">Transmembrane helix</keyword>
<feature type="transmembrane region" description="Helical" evidence="6">
    <location>
        <begin position="113"/>
        <end position="134"/>
    </location>
</feature>
<dbReference type="Proteomes" id="UP000070326">
    <property type="component" value="Unassembled WGS sequence"/>
</dbReference>
<sequence>MEQRMRKIDSLGGLACLLLTLISCTVSIFTKDYYMHALFVGWLCIILIYFGFYKQSLFYVVIYTFTAFWLLEMIPKGIVFISPMLLGMVYKFIVPIMAAYLTFKIPSGKLIAVFQKCALPQNIILILLVIIRFIPTISGEFKTIREAMRVRGFTGSVKRVLFHPLQTMEYAVVPLIFRSIKVGDELAAASIVRGIENPAKKYSYYETKFTKVDVIILFISICLMIACIFR</sequence>
<evidence type="ECO:0000256" key="6">
    <source>
        <dbReference type="SAM" id="Phobius"/>
    </source>
</evidence>
<evidence type="ECO:0000256" key="1">
    <source>
        <dbReference type="ARBA" id="ARBA00004141"/>
    </source>
</evidence>
<dbReference type="PANTHER" id="PTHR34857">
    <property type="entry name" value="SLL0384 PROTEIN"/>
    <property type="match status" value="1"/>
</dbReference>
<dbReference type="GO" id="GO:0005886">
    <property type="term" value="C:plasma membrane"/>
    <property type="evidence" value="ECO:0007669"/>
    <property type="project" value="UniProtKB-ARBA"/>
</dbReference>
<proteinExistence type="predicted"/>
<dbReference type="CDD" id="cd16914">
    <property type="entry name" value="EcfT"/>
    <property type="match status" value="1"/>
</dbReference>
<evidence type="ECO:0000256" key="3">
    <source>
        <dbReference type="ARBA" id="ARBA00022692"/>
    </source>
</evidence>
<reference evidence="7 8" key="1">
    <citation type="submission" date="2016-02" db="EMBL/GenBank/DDBJ databases">
        <authorList>
            <person name="Wen L."/>
            <person name="He K."/>
            <person name="Yang H."/>
        </authorList>
    </citation>
    <scope>NUCLEOTIDE SEQUENCE [LARGE SCALE GENOMIC DNA]</scope>
    <source>
        <strain evidence="7 8">MJR8628A</strain>
    </source>
</reference>
<comment type="caution">
    <text evidence="7">The sequence shown here is derived from an EMBL/GenBank/DDBJ whole genome shotgun (WGS) entry which is preliminary data.</text>
</comment>
<dbReference type="Pfam" id="PF02361">
    <property type="entry name" value="CbiQ"/>
    <property type="match status" value="1"/>
</dbReference>
<dbReference type="RefSeq" id="WP_002843381.1">
    <property type="nucleotide sequence ID" value="NZ_CAMPYD010000003.1"/>
</dbReference>
<dbReference type="AlphaFoldDB" id="A0A135YUQ3"/>
<organism evidence="7 8">
    <name type="scientific">Peptostreptococcus anaerobius</name>
    <dbReference type="NCBI Taxonomy" id="1261"/>
    <lineage>
        <taxon>Bacteria</taxon>
        <taxon>Bacillati</taxon>
        <taxon>Bacillota</taxon>
        <taxon>Clostridia</taxon>
        <taxon>Peptostreptococcales</taxon>
        <taxon>Peptostreptococcaceae</taxon>
        <taxon>Peptostreptococcus</taxon>
    </lineage>
</organism>
<accession>A0A135YUQ3</accession>
<dbReference type="InterPro" id="IPR051611">
    <property type="entry name" value="ECF_transporter_component"/>
</dbReference>
<keyword evidence="2" id="KW-1003">Cell membrane</keyword>
<dbReference type="PANTHER" id="PTHR34857:SF2">
    <property type="entry name" value="SLL0384 PROTEIN"/>
    <property type="match status" value="1"/>
</dbReference>